<keyword evidence="3" id="KW-1185">Reference proteome</keyword>
<dbReference type="PANTHER" id="PTHR42678">
    <property type="entry name" value="AMIDASE"/>
    <property type="match status" value="1"/>
</dbReference>
<name>A0AA41XD87_9BACI</name>
<proteinExistence type="predicted"/>
<evidence type="ECO:0000313" key="3">
    <source>
        <dbReference type="Proteomes" id="UP001156102"/>
    </source>
</evidence>
<dbReference type="SUPFAM" id="SSF75304">
    <property type="entry name" value="Amidase signature (AS) enzymes"/>
    <property type="match status" value="1"/>
</dbReference>
<gene>
    <name evidence="2" type="ORF">NK662_19635</name>
</gene>
<evidence type="ECO:0000313" key="2">
    <source>
        <dbReference type="EMBL" id="MCP8970733.1"/>
    </source>
</evidence>
<dbReference type="Gene3D" id="3.90.1300.10">
    <property type="entry name" value="Amidase signature (AS) domain"/>
    <property type="match status" value="1"/>
</dbReference>
<feature type="domain" description="Amidase" evidence="1">
    <location>
        <begin position="35"/>
        <end position="467"/>
    </location>
</feature>
<reference evidence="2" key="1">
    <citation type="submission" date="2022-07" db="EMBL/GenBank/DDBJ databases">
        <authorList>
            <person name="Li W.-J."/>
            <person name="Deng Q.-Q."/>
        </authorList>
    </citation>
    <scope>NUCLEOTIDE SEQUENCE</scope>
    <source>
        <strain evidence="2">SYSU M60031</strain>
    </source>
</reference>
<evidence type="ECO:0000259" key="1">
    <source>
        <dbReference type="Pfam" id="PF01425"/>
    </source>
</evidence>
<dbReference type="InterPro" id="IPR023631">
    <property type="entry name" value="Amidase_dom"/>
</dbReference>
<dbReference type="RefSeq" id="WP_254760659.1">
    <property type="nucleotide sequence ID" value="NZ_JANCLT010000014.1"/>
</dbReference>
<organism evidence="2 3">
    <name type="scientific">Ectobacillus ponti</name>
    <dbReference type="NCBI Taxonomy" id="2961894"/>
    <lineage>
        <taxon>Bacteria</taxon>
        <taxon>Bacillati</taxon>
        <taxon>Bacillota</taxon>
        <taxon>Bacilli</taxon>
        <taxon>Bacillales</taxon>
        <taxon>Bacillaceae</taxon>
        <taxon>Ectobacillus</taxon>
    </lineage>
</organism>
<dbReference type="NCBIfam" id="NF005300">
    <property type="entry name" value="PRK06828.1"/>
    <property type="match status" value="1"/>
</dbReference>
<accession>A0AA41XD87</accession>
<dbReference type="Proteomes" id="UP001156102">
    <property type="component" value="Unassembled WGS sequence"/>
</dbReference>
<dbReference type="InterPro" id="IPR036928">
    <property type="entry name" value="AS_sf"/>
</dbReference>
<dbReference type="AlphaFoldDB" id="A0AA41XD87"/>
<comment type="caution">
    <text evidence="2">The sequence shown here is derived from an EMBL/GenBank/DDBJ whole genome shotgun (WGS) entry which is preliminary data.</text>
</comment>
<dbReference type="Pfam" id="PF01425">
    <property type="entry name" value="Amidase"/>
    <property type="match status" value="1"/>
</dbReference>
<sequence>MHNPKLQALAEEWLVETTIADLQEALEAGKVTSRDLVLMYMSRISTYDKGENGINSVLELNPDALHIAEALDAERKQRGVRGPLHGIPLLLKDNIDTGDRMHTSAGSLALAEHVAAADSFVAEQLREAGAVLLGKVNMTEWANFMTENMPNGYSSRGGQVKNPYGPFDVGGSSSGSGASIAANLAAAAIGTETSGSILSPASSNSIVGIKPTVGLVSRSGIIPIAHSQDTAGPMARTVSDAAVVLSALTKQDGKDPATLKNPEPGLDYTTFLKQDGLQGKRIGISRHTFQYLNEEQLALMEAAIRVLDEQGATVIEDVVIPSETEESNYEVLIYEFKAALNAYLRTVGPRIPVHSLRDVLVFNEQNRKDALKHGQTLLAQSELTSGTLTEPSYMENRERDLYLSQENGIDAALAAHQLDLLVSPHYYGSALPAKAGYPSVTVPAGYTSEGEPLGITFTAGAFTESVLIEAAYAFEQATRHRKPPVLG</sequence>
<dbReference type="PANTHER" id="PTHR42678:SF34">
    <property type="entry name" value="OS04G0183300 PROTEIN"/>
    <property type="match status" value="1"/>
</dbReference>
<protein>
    <submittedName>
        <fullName evidence="2">Amidase family protein</fullName>
    </submittedName>
</protein>
<dbReference type="EMBL" id="JANCLT010000014">
    <property type="protein sequence ID" value="MCP8970733.1"/>
    <property type="molecule type" value="Genomic_DNA"/>
</dbReference>